<dbReference type="AlphaFoldDB" id="A0A066U823"/>
<comment type="caution">
    <text evidence="1">The sequence shown here is derived from an EMBL/GenBank/DDBJ whole genome shotgun (WGS) entry which is preliminary data.</text>
</comment>
<dbReference type="STRING" id="287986.DV20_05695"/>
<gene>
    <name evidence="1" type="ORF">DV20_05695</name>
</gene>
<keyword evidence="2" id="KW-1185">Reference proteome</keyword>
<name>A0A066U823_9PSEU</name>
<dbReference type="Proteomes" id="UP000027345">
    <property type="component" value="Unassembled WGS sequence"/>
</dbReference>
<dbReference type="EMBL" id="JMQI01000011">
    <property type="protein sequence ID" value="KDN23210.1"/>
    <property type="molecule type" value="Genomic_DNA"/>
</dbReference>
<sequence>MLEQAGLGPVEVYATPAAGFPDGVVTAELPAGPDVARRMLRWLDFLDVLDAIAGKYHDVDTVQRLILRGLTPSGALLLLIGNFDETTDPAAAELIRNRIEQQDIPSLLAALAQHENRTRT</sequence>
<organism evidence="1 2">
    <name type="scientific">Amycolatopsis rifamycinica</name>
    <dbReference type="NCBI Taxonomy" id="287986"/>
    <lineage>
        <taxon>Bacteria</taxon>
        <taxon>Bacillati</taxon>
        <taxon>Actinomycetota</taxon>
        <taxon>Actinomycetes</taxon>
        <taxon>Pseudonocardiales</taxon>
        <taxon>Pseudonocardiaceae</taxon>
        <taxon>Amycolatopsis</taxon>
    </lineage>
</organism>
<evidence type="ECO:0000313" key="1">
    <source>
        <dbReference type="EMBL" id="KDN23210.1"/>
    </source>
</evidence>
<reference evidence="1 2" key="1">
    <citation type="submission" date="2014-05" db="EMBL/GenBank/DDBJ databases">
        <title>Draft genome sequence of Amycolatopsis rifamycinica DSM 46095.</title>
        <authorList>
            <person name="Lal R."/>
            <person name="Saxena A."/>
            <person name="Kumari R."/>
            <person name="Mukherjee U."/>
            <person name="Singh P."/>
            <person name="Sangwan N."/>
            <person name="Mahato N.K."/>
        </authorList>
    </citation>
    <scope>NUCLEOTIDE SEQUENCE [LARGE SCALE GENOMIC DNA]</scope>
    <source>
        <strain evidence="1 2">DSM 46095</strain>
    </source>
</reference>
<accession>A0A066U823</accession>
<evidence type="ECO:0000313" key="2">
    <source>
        <dbReference type="Proteomes" id="UP000027345"/>
    </source>
</evidence>
<protein>
    <submittedName>
        <fullName evidence="1">Uncharacterized protein</fullName>
    </submittedName>
</protein>
<proteinExistence type="predicted"/>